<comment type="caution">
    <text evidence="1">The sequence shown here is derived from an EMBL/GenBank/DDBJ whole genome shotgun (WGS) entry which is preliminary data.</text>
</comment>
<sequence>MELSNSEENYKYRSSNALRKSASSIGFTAGLSTLTLRESRSFTGALEELRACTKSTKVSGPDQDSPVRLEKVSRDNDGVENGYVTKEVMSNQVYLVKDEMLTYRGRKYSLNDIATRWKKDCRMWLWKNKFCKKKNRSLVKTNKVDSPCRCWENPGSRPGWRLLEQVAASVET</sequence>
<organism evidence="1 2">
    <name type="scientific">Popillia japonica</name>
    <name type="common">Japanese beetle</name>
    <dbReference type="NCBI Taxonomy" id="7064"/>
    <lineage>
        <taxon>Eukaryota</taxon>
        <taxon>Metazoa</taxon>
        <taxon>Ecdysozoa</taxon>
        <taxon>Arthropoda</taxon>
        <taxon>Hexapoda</taxon>
        <taxon>Insecta</taxon>
        <taxon>Pterygota</taxon>
        <taxon>Neoptera</taxon>
        <taxon>Endopterygota</taxon>
        <taxon>Coleoptera</taxon>
        <taxon>Polyphaga</taxon>
        <taxon>Scarabaeiformia</taxon>
        <taxon>Scarabaeidae</taxon>
        <taxon>Rutelinae</taxon>
        <taxon>Popillia</taxon>
    </lineage>
</organism>
<dbReference type="AlphaFoldDB" id="A0AAW1L5G9"/>
<evidence type="ECO:0000313" key="2">
    <source>
        <dbReference type="Proteomes" id="UP001458880"/>
    </source>
</evidence>
<accession>A0AAW1L5G9</accession>
<protein>
    <submittedName>
        <fullName evidence="1">Uncharacterized protein</fullName>
    </submittedName>
</protein>
<reference evidence="1 2" key="1">
    <citation type="journal article" date="2024" name="BMC Genomics">
        <title>De novo assembly and annotation of Popillia japonica's genome with initial clues to its potential as an invasive pest.</title>
        <authorList>
            <person name="Cucini C."/>
            <person name="Boschi S."/>
            <person name="Funari R."/>
            <person name="Cardaioli E."/>
            <person name="Iannotti N."/>
            <person name="Marturano G."/>
            <person name="Paoli F."/>
            <person name="Bruttini M."/>
            <person name="Carapelli A."/>
            <person name="Frati F."/>
            <person name="Nardi F."/>
        </authorList>
    </citation>
    <scope>NUCLEOTIDE SEQUENCE [LARGE SCALE GENOMIC DNA]</scope>
    <source>
        <strain evidence="1">DMR45628</strain>
    </source>
</reference>
<dbReference type="EMBL" id="JASPKY010000171">
    <property type="protein sequence ID" value="KAK9728248.1"/>
    <property type="molecule type" value="Genomic_DNA"/>
</dbReference>
<name>A0AAW1L5G9_POPJA</name>
<proteinExistence type="predicted"/>
<dbReference type="Proteomes" id="UP001458880">
    <property type="component" value="Unassembled WGS sequence"/>
</dbReference>
<gene>
    <name evidence="1" type="ORF">QE152_g18064</name>
</gene>
<evidence type="ECO:0000313" key="1">
    <source>
        <dbReference type="EMBL" id="KAK9728248.1"/>
    </source>
</evidence>
<keyword evidence="2" id="KW-1185">Reference proteome</keyword>